<organism evidence="2 3">
    <name type="scientific">Neurospora hispaniola</name>
    <dbReference type="NCBI Taxonomy" id="588809"/>
    <lineage>
        <taxon>Eukaryota</taxon>
        <taxon>Fungi</taxon>
        <taxon>Dikarya</taxon>
        <taxon>Ascomycota</taxon>
        <taxon>Pezizomycotina</taxon>
        <taxon>Sordariomycetes</taxon>
        <taxon>Sordariomycetidae</taxon>
        <taxon>Sordariales</taxon>
        <taxon>Sordariaceae</taxon>
        <taxon>Neurospora</taxon>
    </lineage>
</organism>
<dbReference type="RefSeq" id="XP_062692377.1">
    <property type="nucleotide sequence ID" value="XM_062833036.1"/>
</dbReference>
<keyword evidence="1" id="KW-1133">Transmembrane helix</keyword>
<dbReference type="GeneID" id="87870658"/>
<feature type="transmembrane region" description="Helical" evidence="1">
    <location>
        <begin position="147"/>
        <end position="167"/>
    </location>
</feature>
<evidence type="ECO:0000313" key="3">
    <source>
        <dbReference type="Proteomes" id="UP001285908"/>
    </source>
</evidence>
<evidence type="ECO:0000313" key="2">
    <source>
        <dbReference type="EMBL" id="KAK3491194.1"/>
    </source>
</evidence>
<proteinExistence type="predicted"/>
<evidence type="ECO:0000256" key="1">
    <source>
        <dbReference type="SAM" id="Phobius"/>
    </source>
</evidence>
<keyword evidence="1" id="KW-0812">Transmembrane</keyword>
<gene>
    <name evidence="2" type="ORF">B0T23DRAFT_178375</name>
</gene>
<dbReference type="EMBL" id="JAULSX010000005">
    <property type="protein sequence ID" value="KAK3491194.1"/>
    <property type="molecule type" value="Genomic_DNA"/>
</dbReference>
<reference evidence="2 3" key="1">
    <citation type="journal article" date="2023" name="Mol. Phylogenet. Evol.">
        <title>Genome-scale phylogeny and comparative genomics of the fungal order Sordariales.</title>
        <authorList>
            <person name="Hensen N."/>
            <person name="Bonometti L."/>
            <person name="Westerberg I."/>
            <person name="Brannstrom I.O."/>
            <person name="Guillou S."/>
            <person name="Cros-Aarteil S."/>
            <person name="Calhoun S."/>
            <person name="Haridas S."/>
            <person name="Kuo A."/>
            <person name="Mondo S."/>
            <person name="Pangilinan J."/>
            <person name="Riley R."/>
            <person name="LaButti K."/>
            <person name="Andreopoulos B."/>
            <person name="Lipzen A."/>
            <person name="Chen C."/>
            <person name="Yan M."/>
            <person name="Daum C."/>
            <person name="Ng V."/>
            <person name="Clum A."/>
            <person name="Steindorff A."/>
            <person name="Ohm R.A."/>
            <person name="Martin F."/>
            <person name="Silar P."/>
            <person name="Natvig D.O."/>
            <person name="Lalanne C."/>
            <person name="Gautier V."/>
            <person name="Ament-Velasquez S.L."/>
            <person name="Kruys A."/>
            <person name="Hutchinson M.I."/>
            <person name="Powell A.J."/>
            <person name="Barry K."/>
            <person name="Miller A.N."/>
            <person name="Grigoriev I.V."/>
            <person name="Debuchy R."/>
            <person name="Gladieux P."/>
            <person name="Hiltunen Thoren M."/>
            <person name="Johannesson H."/>
        </authorList>
    </citation>
    <scope>NUCLEOTIDE SEQUENCE [LARGE SCALE GENOMIC DNA]</scope>
    <source>
        <strain evidence="2 3">FGSC 10403</strain>
    </source>
</reference>
<dbReference type="Proteomes" id="UP001285908">
    <property type="component" value="Unassembled WGS sequence"/>
</dbReference>
<dbReference type="AlphaFoldDB" id="A0AAJ0I6K8"/>
<keyword evidence="3" id="KW-1185">Reference proteome</keyword>
<name>A0AAJ0I6K8_9PEZI</name>
<dbReference type="PROSITE" id="PS51257">
    <property type="entry name" value="PROKAR_LIPOPROTEIN"/>
    <property type="match status" value="1"/>
</dbReference>
<keyword evidence="1" id="KW-0472">Membrane</keyword>
<comment type="caution">
    <text evidence="2">The sequence shown here is derived from an EMBL/GenBank/DDBJ whole genome shotgun (WGS) entry which is preliminary data.</text>
</comment>
<sequence length="198" mass="21827">MARSNLQERSTYLYEQHRLLLPLCVPPGFGSGCHPGGSLRVWRTFVRPGPRVPSLPRPAALPAPGPRQASLTQFGVTGATLPVMRSREEVDKEDGRKSRDSGLPAFRTGAWGKNWRIIEIVWIDTSYLGEVLFNTLAFPCALREVNFVLLCVTSFVLIVSPDIVAYVQDLGSGCRRWLGRVCDLAMGRRPLALALVPG</sequence>
<accession>A0AAJ0I6K8</accession>
<protein>
    <submittedName>
        <fullName evidence="2">Uncharacterized protein</fullName>
    </submittedName>
</protein>